<dbReference type="Proteomes" id="UP001341840">
    <property type="component" value="Unassembled WGS sequence"/>
</dbReference>
<evidence type="ECO:0000313" key="3">
    <source>
        <dbReference type="Proteomes" id="UP001341840"/>
    </source>
</evidence>
<proteinExistence type="predicted"/>
<gene>
    <name evidence="2" type="ORF">PIB30_113966</name>
</gene>
<dbReference type="EMBL" id="JASCZI010191060">
    <property type="protein sequence ID" value="MED6191217.1"/>
    <property type="molecule type" value="Genomic_DNA"/>
</dbReference>
<feature type="non-terminal residue" evidence="2">
    <location>
        <position position="76"/>
    </location>
</feature>
<comment type="caution">
    <text evidence="2">The sequence shown here is derived from an EMBL/GenBank/DDBJ whole genome shotgun (WGS) entry which is preliminary data.</text>
</comment>
<evidence type="ECO:0000256" key="1">
    <source>
        <dbReference type="SAM" id="MobiDB-lite"/>
    </source>
</evidence>
<keyword evidence="3" id="KW-1185">Reference proteome</keyword>
<name>A0ABU6X0N9_9FABA</name>
<reference evidence="2 3" key="1">
    <citation type="journal article" date="2023" name="Plants (Basel)">
        <title>Bridging the Gap: Combining Genomics and Transcriptomics Approaches to Understand Stylosanthes scabra, an Orphan Legume from the Brazilian Caatinga.</title>
        <authorList>
            <person name="Ferreira-Neto J.R.C."/>
            <person name="da Silva M.D."/>
            <person name="Binneck E."/>
            <person name="de Melo N.F."/>
            <person name="da Silva R.H."/>
            <person name="de Melo A.L.T.M."/>
            <person name="Pandolfi V."/>
            <person name="Bustamante F.O."/>
            <person name="Brasileiro-Vidal A.C."/>
            <person name="Benko-Iseppon A.M."/>
        </authorList>
    </citation>
    <scope>NUCLEOTIDE SEQUENCE [LARGE SCALE GENOMIC DNA]</scope>
    <source>
        <tissue evidence="2">Leaves</tissue>
    </source>
</reference>
<feature type="region of interest" description="Disordered" evidence="1">
    <location>
        <begin position="1"/>
        <end position="21"/>
    </location>
</feature>
<evidence type="ECO:0000313" key="2">
    <source>
        <dbReference type="EMBL" id="MED6191217.1"/>
    </source>
</evidence>
<organism evidence="2 3">
    <name type="scientific">Stylosanthes scabra</name>
    <dbReference type="NCBI Taxonomy" id="79078"/>
    <lineage>
        <taxon>Eukaryota</taxon>
        <taxon>Viridiplantae</taxon>
        <taxon>Streptophyta</taxon>
        <taxon>Embryophyta</taxon>
        <taxon>Tracheophyta</taxon>
        <taxon>Spermatophyta</taxon>
        <taxon>Magnoliopsida</taxon>
        <taxon>eudicotyledons</taxon>
        <taxon>Gunneridae</taxon>
        <taxon>Pentapetalae</taxon>
        <taxon>rosids</taxon>
        <taxon>fabids</taxon>
        <taxon>Fabales</taxon>
        <taxon>Fabaceae</taxon>
        <taxon>Papilionoideae</taxon>
        <taxon>50 kb inversion clade</taxon>
        <taxon>dalbergioids sensu lato</taxon>
        <taxon>Dalbergieae</taxon>
        <taxon>Pterocarpus clade</taxon>
        <taxon>Stylosanthes</taxon>
    </lineage>
</organism>
<protein>
    <submittedName>
        <fullName evidence="2">Uncharacterized protein</fullName>
    </submittedName>
</protein>
<accession>A0ABU6X0N9</accession>
<sequence length="76" mass="8278">MAANRRNARRVPVDSDPPTDTATFMAAMNSMATAMRDSIAAIRESGAATNRPMEYMGRRNGNNRTGRDDDDVDNGT</sequence>
<feature type="region of interest" description="Disordered" evidence="1">
    <location>
        <begin position="44"/>
        <end position="76"/>
    </location>
</feature>